<protein>
    <submittedName>
        <fullName evidence="1">Uncharacterized protein</fullName>
    </submittedName>
</protein>
<dbReference type="EMBL" id="MU266724">
    <property type="protein sequence ID" value="KAH7918860.1"/>
    <property type="molecule type" value="Genomic_DNA"/>
</dbReference>
<gene>
    <name evidence="1" type="ORF">BV22DRAFT_894482</name>
</gene>
<keyword evidence="2" id="KW-1185">Reference proteome</keyword>
<reference evidence="1" key="1">
    <citation type="journal article" date="2021" name="New Phytol.">
        <title>Evolutionary innovations through gain and loss of genes in the ectomycorrhizal Boletales.</title>
        <authorList>
            <person name="Wu G."/>
            <person name="Miyauchi S."/>
            <person name="Morin E."/>
            <person name="Kuo A."/>
            <person name="Drula E."/>
            <person name="Varga T."/>
            <person name="Kohler A."/>
            <person name="Feng B."/>
            <person name="Cao Y."/>
            <person name="Lipzen A."/>
            <person name="Daum C."/>
            <person name="Hundley H."/>
            <person name="Pangilinan J."/>
            <person name="Johnson J."/>
            <person name="Barry K."/>
            <person name="LaButti K."/>
            <person name="Ng V."/>
            <person name="Ahrendt S."/>
            <person name="Min B."/>
            <person name="Choi I.G."/>
            <person name="Park H."/>
            <person name="Plett J.M."/>
            <person name="Magnuson J."/>
            <person name="Spatafora J.W."/>
            <person name="Nagy L.G."/>
            <person name="Henrissat B."/>
            <person name="Grigoriev I.V."/>
            <person name="Yang Z.L."/>
            <person name="Xu J."/>
            <person name="Martin F.M."/>
        </authorList>
    </citation>
    <scope>NUCLEOTIDE SEQUENCE</scope>
    <source>
        <strain evidence="1">KUC20120723A-06</strain>
    </source>
</reference>
<accession>A0ACB8B025</accession>
<evidence type="ECO:0000313" key="2">
    <source>
        <dbReference type="Proteomes" id="UP000790709"/>
    </source>
</evidence>
<name>A0ACB8B025_9AGAM</name>
<comment type="caution">
    <text evidence="1">The sequence shown here is derived from an EMBL/GenBank/DDBJ whole genome shotgun (WGS) entry which is preliminary data.</text>
</comment>
<proteinExistence type="predicted"/>
<sequence>MQARKAKSTSPIIIISSSPTALITMHNVKRFLQESVFEPSAAARARSGAQGGGRGEHLVTVDRAVVLALLVLFLPPFRRGQRWRWWDRRRKWGRRQRTKTALLHNRLHRGPRKARRCGRRVGARRLRDDNRPGVAVPLV</sequence>
<dbReference type="Proteomes" id="UP000790709">
    <property type="component" value="Unassembled WGS sequence"/>
</dbReference>
<organism evidence="1 2">
    <name type="scientific">Leucogyrophana mollusca</name>
    <dbReference type="NCBI Taxonomy" id="85980"/>
    <lineage>
        <taxon>Eukaryota</taxon>
        <taxon>Fungi</taxon>
        <taxon>Dikarya</taxon>
        <taxon>Basidiomycota</taxon>
        <taxon>Agaricomycotina</taxon>
        <taxon>Agaricomycetes</taxon>
        <taxon>Agaricomycetidae</taxon>
        <taxon>Boletales</taxon>
        <taxon>Boletales incertae sedis</taxon>
        <taxon>Leucogyrophana</taxon>
    </lineage>
</organism>
<evidence type="ECO:0000313" key="1">
    <source>
        <dbReference type="EMBL" id="KAH7918860.1"/>
    </source>
</evidence>